<feature type="region of interest" description="Disordered" evidence="1">
    <location>
        <begin position="356"/>
        <end position="427"/>
    </location>
</feature>
<protein>
    <submittedName>
        <fullName evidence="4">Uncharacterized protein</fullName>
    </submittedName>
</protein>
<feature type="compositionally biased region" description="Basic and acidic residues" evidence="1">
    <location>
        <begin position="375"/>
        <end position="388"/>
    </location>
</feature>
<evidence type="ECO:0000259" key="3">
    <source>
        <dbReference type="PROSITE" id="PS51294"/>
    </source>
</evidence>
<dbReference type="SUPFAM" id="SSF46689">
    <property type="entry name" value="Homeodomain-like"/>
    <property type="match status" value="1"/>
</dbReference>
<accession>A0A0G4J187</accession>
<keyword evidence="5" id="KW-0496">Mitochondrion</keyword>
<feature type="region of interest" description="Disordered" evidence="1">
    <location>
        <begin position="222"/>
        <end position="305"/>
    </location>
</feature>
<feature type="domain" description="Myb-like" evidence="2">
    <location>
        <begin position="421"/>
        <end position="475"/>
    </location>
</feature>
<dbReference type="Proteomes" id="UP000290189">
    <property type="component" value="Unassembled WGS sequence"/>
</dbReference>
<evidence type="ECO:0000256" key="1">
    <source>
        <dbReference type="SAM" id="MobiDB-lite"/>
    </source>
</evidence>
<dbReference type="Proteomes" id="UP000039324">
    <property type="component" value="Unassembled WGS sequence"/>
</dbReference>
<dbReference type="STRING" id="37360.A0A0G4J187"/>
<feature type="compositionally biased region" description="Basic and acidic residues" evidence="1">
    <location>
        <begin position="225"/>
        <end position="234"/>
    </location>
</feature>
<evidence type="ECO:0000313" key="7">
    <source>
        <dbReference type="Proteomes" id="UP000290189"/>
    </source>
</evidence>
<reference evidence="5 7" key="2">
    <citation type="submission" date="2018-03" db="EMBL/GenBank/DDBJ databases">
        <authorList>
            <person name="Fogelqvist J."/>
        </authorList>
    </citation>
    <scope>NUCLEOTIDE SEQUENCE [LARGE SCALE GENOMIC DNA]</scope>
</reference>
<dbReference type="SMART" id="SM00717">
    <property type="entry name" value="SANT"/>
    <property type="match status" value="1"/>
</dbReference>
<feature type="compositionally biased region" description="Polar residues" evidence="1">
    <location>
        <begin position="249"/>
        <end position="258"/>
    </location>
</feature>
<dbReference type="Pfam" id="PF00249">
    <property type="entry name" value="Myb_DNA-binding"/>
    <property type="match status" value="1"/>
</dbReference>
<dbReference type="CDD" id="cd11660">
    <property type="entry name" value="SANT_TRF"/>
    <property type="match status" value="1"/>
</dbReference>
<reference evidence="4 6" key="1">
    <citation type="submission" date="2015-02" db="EMBL/GenBank/DDBJ databases">
        <authorList>
            <person name="Chooi Y.-H."/>
        </authorList>
    </citation>
    <scope>NUCLEOTIDE SEQUENCE [LARGE SCALE GENOMIC DNA]</scope>
    <source>
        <strain evidence="4">E3</strain>
    </source>
</reference>
<evidence type="ECO:0000313" key="4">
    <source>
        <dbReference type="EMBL" id="CEP01257.1"/>
    </source>
</evidence>
<evidence type="ECO:0000259" key="2">
    <source>
        <dbReference type="PROSITE" id="PS50090"/>
    </source>
</evidence>
<gene>
    <name evidence="4" type="ORF">PBRA_001863</name>
    <name evidence="5" type="ORF">PLBR_LOCUS8511</name>
</gene>
<dbReference type="InterPro" id="IPR017930">
    <property type="entry name" value="Myb_dom"/>
</dbReference>
<evidence type="ECO:0000313" key="5">
    <source>
        <dbReference type="EMBL" id="SPR01296.1"/>
    </source>
</evidence>
<dbReference type="AlphaFoldDB" id="A0A0G4J187"/>
<dbReference type="InterPro" id="IPR009057">
    <property type="entry name" value="Homeodomain-like_sf"/>
</dbReference>
<evidence type="ECO:0000313" key="6">
    <source>
        <dbReference type="Proteomes" id="UP000039324"/>
    </source>
</evidence>
<dbReference type="EMBL" id="CDSF01000112">
    <property type="protein sequence ID" value="CEP01257.1"/>
    <property type="molecule type" value="Genomic_DNA"/>
</dbReference>
<geneLocation type="mitochondrion" evidence="5"/>
<proteinExistence type="predicted"/>
<dbReference type="PROSITE" id="PS50090">
    <property type="entry name" value="MYB_LIKE"/>
    <property type="match status" value="1"/>
</dbReference>
<organism evidence="4 6">
    <name type="scientific">Plasmodiophora brassicae</name>
    <name type="common">Clubroot disease agent</name>
    <dbReference type="NCBI Taxonomy" id="37360"/>
    <lineage>
        <taxon>Eukaryota</taxon>
        <taxon>Sar</taxon>
        <taxon>Rhizaria</taxon>
        <taxon>Endomyxa</taxon>
        <taxon>Phytomyxea</taxon>
        <taxon>Plasmodiophorida</taxon>
        <taxon>Plasmodiophoridae</taxon>
        <taxon>Plasmodiophora</taxon>
    </lineage>
</organism>
<dbReference type="EMBL" id="OVEO01000017">
    <property type="protein sequence ID" value="SPR01296.1"/>
    <property type="molecule type" value="Genomic_DNA"/>
</dbReference>
<dbReference type="InterPro" id="IPR001005">
    <property type="entry name" value="SANT/Myb"/>
</dbReference>
<sequence>MGDAVEGTLLYWILDGAAHLDLPSVRDVVLAMLSDPPGERLQARLRVTKLRAMYEETENLGPVIGEMVALFDDVVPHSDPSSCGPDSPWFFLRTATLVRAATQNYDDEPTMRHVRRLLKHVPQTSESSILFKKKCSIVRRLTDELDLFAGDADPDAFPTIYRFTNGRFKDEIINLLTFLEKQVAGPLCFLSEVAVGDDDDPLSPDVQACGFALMQDQINAIKRRVQPEAPDRAAKRPKASPRRALDYSSPKQVSSSRGSAFEGNGPSHSRSASAGVKRTVPAVRADSSSASSDEDESGSDHEGRSVFASEELLAVKSKRMALHRAAANIEDPLQAREALDDRVKQALANGIYERWEDSQSAASGHRGVSRSPAVRRVERPSQGHRLSDVRLSLSKAQAKADRSSDVAGRSLHHVPSPAGGKERRKTKKWTRFEEENIIKGIGEFGEGNWKDILLAYEFQSGRTTVDIKDKWRNMARRRRQTE</sequence>
<dbReference type="PANTHER" id="PTHR46993">
    <property type="entry name" value="MYB TRANSCRIPTION FACTOR"/>
    <property type="match status" value="1"/>
</dbReference>
<keyword evidence="6" id="KW-1185">Reference proteome</keyword>
<dbReference type="Gene3D" id="1.10.10.60">
    <property type="entry name" value="Homeodomain-like"/>
    <property type="match status" value="1"/>
</dbReference>
<dbReference type="PANTHER" id="PTHR46993:SF6">
    <property type="entry name" value="MYB TRANSCRIPTION FACTOR"/>
    <property type="match status" value="1"/>
</dbReference>
<dbReference type="OrthoDB" id="608866at2759"/>
<dbReference type="PROSITE" id="PS51294">
    <property type="entry name" value="HTH_MYB"/>
    <property type="match status" value="1"/>
</dbReference>
<feature type="domain" description="HTH myb-type" evidence="3">
    <location>
        <begin position="421"/>
        <end position="479"/>
    </location>
</feature>
<name>A0A0G4J187_PLABS</name>